<dbReference type="EMBL" id="AZTB01000068">
    <property type="protein sequence ID" value="KGG79664.1"/>
    <property type="molecule type" value="Genomic_DNA"/>
</dbReference>
<sequence>MNSNKINSIELPEELIEFKKIYLNNKDPIKRKVLSFSEVSYFMNKIIPLPINSNSYYKIRYEFYNNDEYLLLFLAYKYIIYKLLLRKINLYELKISIEDIIFTTNFIDLFFQYKSPILDRNSNIVWILPKQKMKQYIYESIYFNNFNNYYYEEETLLNLIYIIAGFAKYEYQNIDVEKIDKLELLNYPTLIFANIKLYEKGVIEIIEEDNRIGIVLNFNSSNNQNAIFSKNEDLLKKKILQVINKIDSVNYNINDFLN</sequence>
<organism evidence="1 2">
    <name type="scientific">Caloranaerobacter azorensis H53214</name>
    <dbReference type="NCBI Taxonomy" id="1156417"/>
    <lineage>
        <taxon>Bacteria</taxon>
        <taxon>Bacillati</taxon>
        <taxon>Bacillota</taxon>
        <taxon>Tissierellia</taxon>
        <taxon>Tissierellales</taxon>
        <taxon>Thermohalobacteraceae</taxon>
        <taxon>Caloranaerobacter</taxon>
    </lineage>
</organism>
<evidence type="ECO:0000313" key="2">
    <source>
        <dbReference type="Proteomes" id="UP000029622"/>
    </source>
</evidence>
<dbReference type="AlphaFoldDB" id="A0A096CT09"/>
<evidence type="ECO:0000313" key="1">
    <source>
        <dbReference type="EMBL" id="KGG79664.1"/>
    </source>
</evidence>
<comment type="caution">
    <text evidence="1">The sequence shown here is derived from an EMBL/GenBank/DDBJ whole genome shotgun (WGS) entry which is preliminary data.</text>
</comment>
<proteinExistence type="predicted"/>
<protein>
    <submittedName>
        <fullName evidence="1">Uncharacterized protein</fullName>
    </submittedName>
</protein>
<dbReference type="Proteomes" id="UP000029622">
    <property type="component" value="Unassembled WGS sequence"/>
</dbReference>
<dbReference type="RefSeq" id="WP_035164602.1">
    <property type="nucleotide sequence ID" value="NZ_AZTB01000068.1"/>
</dbReference>
<reference evidence="1 2" key="1">
    <citation type="submission" date="2013-12" db="EMBL/GenBank/DDBJ databases">
        <title>Draft genome sequence of Caloranaerobacter sp. H53214.</title>
        <authorList>
            <person name="Jiang L.J."/>
            <person name="Shao Z.Z."/>
            <person name="Long M.N."/>
        </authorList>
    </citation>
    <scope>NUCLEOTIDE SEQUENCE [LARGE SCALE GENOMIC DNA]</scope>
    <source>
        <strain evidence="1 2">H53214</strain>
    </source>
</reference>
<name>A0A096CT09_9FIRM</name>
<accession>A0A096CT09</accession>
<gene>
    <name evidence="1" type="ORF">Y919_10610</name>
</gene>